<sequence length="504" mass="56103">MSLLLVVVLLFFSSSCSVFSGQYYVSDDCSSVTQSPCNPLSVYAGDMSQYNNSIFYFIGTSDINDDVNMTAVRNVTLHGLDQSHLISSRSNKRSILIYNSSHVIISNMSVYNIGVVARSSNNITITNSLFNRKTIKLNNAFDVKVSSSVFIHYNVDIRYEPLPVCSTELPHYSLIVTNVTLLNYSGMELYTYHGASYNLSAIFHNYHNILYSDSKFILGDSLFSFYIKNSLFRSAPGYNYYNIFRINFSAKLNPNKCKFPRIQLISTFVIEDSQFHDSWYGIRVSGVPYLPRTLSNHFIIIIIKSCLIANNIARGLEIDEKFLTLVQINITDTVFIGNEANVIINSNSISFSNVTFANSTSTGLTLKASVVTIENKLTFKHNTGVVGGGLAINDSSQLIVSSSANLEFIGNHASYKGGGIYLEHTSYSGITLEASDIPLTLINNTAGIYGDDIYGYTTHHGNNQFNLTNPIISSTGDVREMYFCFPDKNLGYEQIYPGQALKFH</sequence>
<feature type="chain" id="PRO_5012033165" description="Right handed beta helix domain-containing protein" evidence="1">
    <location>
        <begin position="18"/>
        <end position="504"/>
    </location>
</feature>
<proteinExistence type="predicted"/>
<dbReference type="SUPFAM" id="SSF51126">
    <property type="entry name" value="Pectin lyase-like"/>
    <property type="match status" value="1"/>
</dbReference>
<dbReference type="SMART" id="SM00710">
    <property type="entry name" value="PbH1"/>
    <property type="match status" value="4"/>
</dbReference>
<dbReference type="AlphaFoldDB" id="A0A1X7UYJ6"/>
<accession>A0A1X7UYJ6</accession>
<dbReference type="InParanoid" id="A0A1X7UYJ6"/>
<evidence type="ECO:0000313" key="2">
    <source>
        <dbReference type="EnsemblMetazoa" id="Aqu2.1.32589_001"/>
    </source>
</evidence>
<feature type="signal peptide" evidence="1">
    <location>
        <begin position="1"/>
        <end position="17"/>
    </location>
</feature>
<keyword evidence="1" id="KW-0732">Signal</keyword>
<organism evidence="2">
    <name type="scientific">Amphimedon queenslandica</name>
    <name type="common">Sponge</name>
    <dbReference type="NCBI Taxonomy" id="400682"/>
    <lineage>
        <taxon>Eukaryota</taxon>
        <taxon>Metazoa</taxon>
        <taxon>Porifera</taxon>
        <taxon>Demospongiae</taxon>
        <taxon>Heteroscleromorpha</taxon>
        <taxon>Haplosclerida</taxon>
        <taxon>Niphatidae</taxon>
        <taxon>Amphimedon</taxon>
    </lineage>
</organism>
<evidence type="ECO:0000256" key="1">
    <source>
        <dbReference type="SAM" id="SignalP"/>
    </source>
</evidence>
<dbReference type="EnsemblMetazoa" id="Aqu2.1.32589_001">
    <property type="protein sequence ID" value="Aqu2.1.32589_001"/>
    <property type="gene ID" value="Aqu2.1.32589"/>
</dbReference>
<name>A0A1X7UYJ6_AMPQE</name>
<reference evidence="2" key="1">
    <citation type="submission" date="2017-05" db="UniProtKB">
        <authorList>
            <consortium name="EnsemblMetazoa"/>
        </authorList>
    </citation>
    <scope>IDENTIFICATION</scope>
</reference>
<dbReference type="InterPro" id="IPR011050">
    <property type="entry name" value="Pectin_lyase_fold/virulence"/>
</dbReference>
<protein>
    <recommendedName>
        <fullName evidence="3">Right handed beta helix domain-containing protein</fullName>
    </recommendedName>
</protein>
<dbReference type="InterPro" id="IPR006626">
    <property type="entry name" value="PbH1"/>
</dbReference>
<evidence type="ECO:0008006" key="3">
    <source>
        <dbReference type="Google" id="ProtNLM"/>
    </source>
</evidence>